<dbReference type="InterPro" id="IPR002401">
    <property type="entry name" value="Cyt_P450_E_grp-I"/>
</dbReference>
<keyword evidence="10 13" id="KW-0408">Iron</keyword>
<evidence type="ECO:0000256" key="12">
    <source>
        <dbReference type="ARBA" id="ARBA00023136"/>
    </source>
</evidence>
<dbReference type="PANTHER" id="PTHR24291:SF187">
    <property type="entry name" value="CYTOCHROME P450 4AE1-RELATED"/>
    <property type="match status" value="1"/>
</dbReference>
<sequence length="507" mass="58319">MWIFLITGTLIWLMAWDHIRKRHRVTFLKRLNISGPPIIPILGNFFHGLIITPENFFQTVGDYFKRFGKSFVFWFVGECVVFTTDLKLFECILNSSTQLEKAQVYQILRHFLSDGILMSSGIKWSARRKLMAPAFHFKCLDHFVEIMDKNSGVMVEKLRKVADGKTCVDIFKYVCLESLDVITEAAMGVQVNAQNVPNFPYTKALRSVIYIESQRISNLRRYDWLFPLVAPLVYLRLKKDIRTMQEFSDKVIRERREILVREKANGSYRPINLGDAEIGQKSKLTLLDILLQASINNHPLSDEDIREEVDGFIFAGDDTTTSGVSHALYVLSRHPEVQERIYEEILGVLGEDPDSPVTQSQLLDLKYLDCVIKETVRLHPPVALIGRYIPKDWQIGEQTIPGNTNIMLVLYNVLRDPEYFPDPLTFKPERWMDGEKASLPKFAYIPFSAGPKTCMGQKFASLHMKTLIFKVIRHFELLPLGEELKTRYTIILSSSSGINIGLRLRTC</sequence>
<dbReference type="PRINTS" id="PR00463">
    <property type="entry name" value="EP450I"/>
</dbReference>
<evidence type="ECO:0000256" key="4">
    <source>
        <dbReference type="ARBA" id="ARBA00010617"/>
    </source>
</evidence>
<dbReference type="OrthoDB" id="1470350at2759"/>
<evidence type="ECO:0000256" key="5">
    <source>
        <dbReference type="ARBA" id="ARBA00022617"/>
    </source>
</evidence>
<dbReference type="InterPro" id="IPR017972">
    <property type="entry name" value="Cyt_P450_CS"/>
</dbReference>
<dbReference type="PROSITE" id="PS00086">
    <property type="entry name" value="CYTOCHROME_P450"/>
    <property type="match status" value="1"/>
</dbReference>
<accession>A0A6P4FA81</accession>
<dbReference type="Pfam" id="PF00067">
    <property type="entry name" value="p450"/>
    <property type="match status" value="1"/>
</dbReference>
<name>A0A6P4FA81_DRORH</name>
<gene>
    <name evidence="17" type="primary">LOC108048232</name>
    <name evidence="15" type="synonym">108048232</name>
</gene>
<evidence type="ECO:0000256" key="14">
    <source>
        <dbReference type="RuleBase" id="RU000461"/>
    </source>
</evidence>
<dbReference type="PRINTS" id="PR00385">
    <property type="entry name" value="P450"/>
</dbReference>
<protein>
    <submittedName>
        <fullName evidence="17">Probable cytochrome P450 4d21</fullName>
    </submittedName>
</protein>
<reference evidence="15" key="3">
    <citation type="submission" date="2025-05" db="UniProtKB">
        <authorList>
            <consortium name="EnsemblMetazoa"/>
        </authorList>
    </citation>
    <scope>IDENTIFICATION</scope>
</reference>
<reference evidence="16" key="1">
    <citation type="journal article" date="2021" name="Elife">
        <title>Highly contiguous assemblies of 101 drosophilid genomes.</title>
        <authorList>
            <person name="Kim B.Y."/>
            <person name="Wang J.R."/>
            <person name="Miller D.E."/>
            <person name="Barmina O."/>
            <person name="Delaney E."/>
            <person name="Thompson A."/>
            <person name="Comeault A.A."/>
            <person name="Peede D."/>
            <person name="D'Agostino E.R."/>
            <person name="Pelaez J."/>
            <person name="Aguilar J.M."/>
            <person name="Haji D."/>
            <person name="Matsunaga T."/>
            <person name="Armstrong E.E."/>
            <person name="Zych M."/>
            <person name="Ogawa Y."/>
            <person name="Stamenkovic-Radak M."/>
            <person name="Jelic M."/>
            <person name="Veselinovic M.S."/>
            <person name="Tanaskovic M."/>
            <person name="Eric P."/>
            <person name="Gao J.J."/>
            <person name="Katoh T.K."/>
            <person name="Toda M.J."/>
            <person name="Watabe H."/>
            <person name="Watada M."/>
            <person name="Davis J.S."/>
            <person name="Moyle L.C."/>
            <person name="Manoli G."/>
            <person name="Bertolini E."/>
            <person name="Kostal V."/>
            <person name="Hawley R.S."/>
            <person name="Takahashi A."/>
            <person name="Jones C.D."/>
            <person name="Price D.K."/>
            <person name="Whiteman N."/>
            <person name="Kopp A."/>
            <person name="Matute D.R."/>
            <person name="Petrov D.A."/>
        </authorList>
    </citation>
    <scope>NUCLEOTIDE SEQUENCE [LARGE SCALE GENOMIC DNA]</scope>
</reference>
<evidence type="ECO:0000256" key="3">
    <source>
        <dbReference type="ARBA" id="ARBA00004406"/>
    </source>
</evidence>
<dbReference type="GO" id="GO:0016705">
    <property type="term" value="F:oxidoreductase activity, acting on paired donors, with incorporation or reduction of molecular oxygen"/>
    <property type="evidence" value="ECO:0007669"/>
    <property type="project" value="InterPro"/>
</dbReference>
<evidence type="ECO:0000256" key="7">
    <source>
        <dbReference type="ARBA" id="ARBA00022824"/>
    </source>
</evidence>
<dbReference type="CDD" id="cd20628">
    <property type="entry name" value="CYP4"/>
    <property type="match status" value="1"/>
</dbReference>
<keyword evidence="11 14" id="KW-0503">Monooxygenase</keyword>
<dbReference type="GO" id="GO:0020037">
    <property type="term" value="F:heme binding"/>
    <property type="evidence" value="ECO:0007669"/>
    <property type="project" value="InterPro"/>
</dbReference>
<evidence type="ECO:0000256" key="10">
    <source>
        <dbReference type="ARBA" id="ARBA00023004"/>
    </source>
</evidence>
<keyword evidence="6 13" id="KW-0479">Metal-binding</keyword>
<comment type="cofactor">
    <cofactor evidence="1 13">
        <name>heme</name>
        <dbReference type="ChEBI" id="CHEBI:30413"/>
    </cofactor>
</comment>
<dbReference type="GO" id="GO:0004497">
    <property type="term" value="F:monooxygenase activity"/>
    <property type="evidence" value="ECO:0007669"/>
    <property type="project" value="UniProtKB-KW"/>
</dbReference>
<evidence type="ECO:0000256" key="13">
    <source>
        <dbReference type="PIRSR" id="PIRSR602401-1"/>
    </source>
</evidence>
<evidence type="ECO:0000313" key="16">
    <source>
        <dbReference type="Proteomes" id="UP001652680"/>
    </source>
</evidence>
<dbReference type="GO" id="GO:0005789">
    <property type="term" value="C:endoplasmic reticulum membrane"/>
    <property type="evidence" value="ECO:0007669"/>
    <property type="project" value="UniProtKB-SubCell"/>
</dbReference>
<dbReference type="InterPro" id="IPR036396">
    <property type="entry name" value="Cyt_P450_sf"/>
</dbReference>
<organism evidence="17">
    <name type="scientific">Drosophila rhopaloa</name>
    <name type="common">Fruit fly</name>
    <dbReference type="NCBI Taxonomy" id="1041015"/>
    <lineage>
        <taxon>Eukaryota</taxon>
        <taxon>Metazoa</taxon>
        <taxon>Ecdysozoa</taxon>
        <taxon>Arthropoda</taxon>
        <taxon>Hexapoda</taxon>
        <taxon>Insecta</taxon>
        <taxon>Pterygota</taxon>
        <taxon>Neoptera</taxon>
        <taxon>Endopterygota</taxon>
        <taxon>Diptera</taxon>
        <taxon>Brachycera</taxon>
        <taxon>Muscomorpha</taxon>
        <taxon>Ephydroidea</taxon>
        <taxon>Drosophilidae</taxon>
        <taxon>Drosophila</taxon>
        <taxon>Sophophora</taxon>
    </lineage>
</organism>
<dbReference type="EnsemblMetazoa" id="XM_017128749.1">
    <property type="protein sequence ID" value="XP_016984238.1"/>
    <property type="gene ID" value="LOC108048232"/>
</dbReference>
<evidence type="ECO:0000256" key="11">
    <source>
        <dbReference type="ARBA" id="ARBA00023033"/>
    </source>
</evidence>
<keyword evidence="8" id="KW-0492">Microsome</keyword>
<keyword evidence="16" id="KW-1185">Reference proteome</keyword>
<evidence type="ECO:0000256" key="2">
    <source>
        <dbReference type="ARBA" id="ARBA00004174"/>
    </source>
</evidence>
<evidence type="ECO:0000256" key="1">
    <source>
        <dbReference type="ARBA" id="ARBA00001971"/>
    </source>
</evidence>
<comment type="subcellular location">
    <subcellularLocation>
        <location evidence="3">Endoplasmic reticulum membrane</location>
        <topology evidence="3">Peripheral membrane protein</topology>
    </subcellularLocation>
    <subcellularLocation>
        <location evidence="2">Microsome membrane</location>
        <topology evidence="2">Peripheral membrane protein</topology>
    </subcellularLocation>
</comment>
<proteinExistence type="inferred from homology"/>
<comment type="similarity">
    <text evidence="4 14">Belongs to the cytochrome P450 family.</text>
</comment>
<dbReference type="AlphaFoldDB" id="A0A6P4FA81"/>
<evidence type="ECO:0000313" key="17">
    <source>
        <dbReference type="RefSeq" id="XP_016984238.1"/>
    </source>
</evidence>
<evidence type="ECO:0000313" key="15">
    <source>
        <dbReference type="EnsemblMetazoa" id="XP_016984238.1"/>
    </source>
</evidence>
<dbReference type="GeneID" id="108048232"/>
<dbReference type="PANTHER" id="PTHR24291">
    <property type="entry name" value="CYTOCHROME P450 FAMILY 4"/>
    <property type="match status" value="1"/>
</dbReference>
<evidence type="ECO:0000256" key="6">
    <source>
        <dbReference type="ARBA" id="ARBA00022723"/>
    </source>
</evidence>
<dbReference type="Gene3D" id="1.10.630.10">
    <property type="entry name" value="Cytochrome P450"/>
    <property type="match status" value="1"/>
</dbReference>
<dbReference type="Proteomes" id="UP001652680">
    <property type="component" value="Unassembled WGS sequence"/>
</dbReference>
<evidence type="ECO:0000256" key="9">
    <source>
        <dbReference type="ARBA" id="ARBA00023002"/>
    </source>
</evidence>
<dbReference type="InterPro" id="IPR050196">
    <property type="entry name" value="Cytochrome_P450_Monoox"/>
</dbReference>
<keyword evidence="7" id="KW-0256">Endoplasmic reticulum</keyword>
<keyword evidence="5 13" id="KW-0349">Heme</keyword>
<dbReference type="GO" id="GO:0005506">
    <property type="term" value="F:iron ion binding"/>
    <property type="evidence" value="ECO:0007669"/>
    <property type="project" value="InterPro"/>
</dbReference>
<keyword evidence="12" id="KW-0472">Membrane</keyword>
<reference evidence="17" key="2">
    <citation type="submission" date="2025-04" db="UniProtKB">
        <authorList>
            <consortium name="RefSeq"/>
        </authorList>
    </citation>
    <scope>IDENTIFICATION</scope>
</reference>
<feature type="binding site" description="axial binding residue" evidence="13">
    <location>
        <position position="454"/>
    </location>
    <ligand>
        <name>heme</name>
        <dbReference type="ChEBI" id="CHEBI:30413"/>
    </ligand>
    <ligandPart>
        <name>Fe</name>
        <dbReference type="ChEBI" id="CHEBI:18248"/>
    </ligandPart>
</feature>
<dbReference type="InterPro" id="IPR001128">
    <property type="entry name" value="Cyt_P450"/>
</dbReference>
<keyword evidence="9 14" id="KW-0560">Oxidoreductase</keyword>
<evidence type="ECO:0000256" key="8">
    <source>
        <dbReference type="ARBA" id="ARBA00022848"/>
    </source>
</evidence>
<dbReference type="RefSeq" id="XP_016984238.1">
    <property type="nucleotide sequence ID" value="XM_017128749.1"/>
</dbReference>
<dbReference type="SUPFAM" id="SSF48264">
    <property type="entry name" value="Cytochrome P450"/>
    <property type="match status" value="1"/>
</dbReference>